<comment type="caution">
    <text evidence="4">The sequence shown here is derived from an EMBL/GenBank/DDBJ whole genome shotgun (WGS) entry which is preliminary data.</text>
</comment>
<evidence type="ECO:0000256" key="2">
    <source>
        <dbReference type="ARBA" id="ARBA00022741"/>
    </source>
</evidence>
<dbReference type="EMBL" id="QGNW01001587">
    <property type="protein sequence ID" value="RVW36021.1"/>
    <property type="molecule type" value="Genomic_DNA"/>
</dbReference>
<keyword evidence="3" id="KW-0067">ATP-binding</keyword>
<evidence type="ECO:0000313" key="5">
    <source>
        <dbReference type="Proteomes" id="UP000288805"/>
    </source>
</evidence>
<dbReference type="AlphaFoldDB" id="A0A438DKM1"/>
<keyword evidence="1" id="KW-0436">Ligase</keyword>
<evidence type="ECO:0000256" key="1">
    <source>
        <dbReference type="ARBA" id="ARBA00022598"/>
    </source>
</evidence>
<dbReference type="GO" id="GO:0004326">
    <property type="term" value="F:tetrahydrofolylpolyglutamate synthase activity"/>
    <property type="evidence" value="ECO:0007669"/>
    <property type="project" value="InterPro"/>
</dbReference>
<reference evidence="4 5" key="1">
    <citation type="journal article" date="2018" name="PLoS Genet.">
        <title>Population sequencing reveals clonal diversity and ancestral inbreeding in the grapevine cultivar Chardonnay.</title>
        <authorList>
            <person name="Roach M.J."/>
            <person name="Johnson D.L."/>
            <person name="Bohlmann J."/>
            <person name="van Vuuren H.J."/>
            <person name="Jones S.J."/>
            <person name="Pretorius I.S."/>
            <person name="Schmidt S.A."/>
            <person name="Borneman A.R."/>
        </authorList>
    </citation>
    <scope>NUCLEOTIDE SEQUENCE [LARGE SCALE GENOMIC DNA]</scope>
    <source>
        <strain evidence="5">cv. Chardonnay</strain>
        <tissue evidence="4">Leaf</tissue>
    </source>
</reference>
<evidence type="ECO:0000256" key="3">
    <source>
        <dbReference type="ARBA" id="ARBA00022840"/>
    </source>
</evidence>
<dbReference type="GO" id="GO:0005524">
    <property type="term" value="F:ATP binding"/>
    <property type="evidence" value="ECO:0007669"/>
    <property type="project" value="UniProtKB-KW"/>
</dbReference>
<keyword evidence="2" id="KW-0547">Nucleotide-binding</keyword>
<name>A0A438DKM1_VITVI</name>
<organism evidence="4 5">
    <name type="scientific">Vitis vinifera</name>
    <name type="common">Grape</name>
    <dbReference type="NCBI Taxonomy" id="29760"/>
    <lineage>
        <taxon>Eukaryota</taxon>
        <taxon>Viridiplantae</taxon>
        <taxon>Streptophyta</taxon>
        <taxon>Embryophyta</taxon>
        <taxon>Tracheophyta</taxon>
        <taxon>Spermatophyta</taxon>
        <taxon>Magnoliopsida</taxon>
        <taxon>eudicotyledons</taxon>
        <taxon>Gunneridae</taxon>
        <taxon>Pentapetalae</taxon>
        <taxon>rosids</taxon>
        <taxon>Vitales</taxon>
        <taxon>Vitaceae</taxon>
        <taxon>Viteae</taxon>
        <taxon>Vitis</taxon>
    </lineage>
</organism>
<dbReference type="InterPro" id="IPR001645">
    <property type="entry name" value="Folylpolyglutamate_synth"/>
</dbReference>
<evidence type="ECO:0000313" key="4">
    <source>
        <dbReference type="EMBL" id="RVW36021.1"/>
    </source>
</evidence>
<dbReference type="Proteomes" id="UP000288805">
    <property type="component" value="Unassembled WGS sequence"/>
</dbReference>
<sequence>MENMKSTIECSEELPLSSSYEMAMEALSSLITSQKRGGRSSVSGKYGKLDRMSMYLKVISAVQPLTWLTWQILGLEEKIAGLKIIHVAGTKGKPASKVLCCHLGLRDASYCALIRLPAPDICSPICRRRASWSTCCSSS</sequence>
<accession>A0A438DKM1</accession>
<dbReference type="PANTHER" id="PTHR11136:SF5">
    <property type="entry name" value="FOLYLPOLYGLUTAMATE SYNTHASE, MITOCHONDRIAL"/>
    <property type="match status" value="1"/>
</dbReference>
<dbReference type="PANTHER" id="PTHR11136">
    <property type="entry name" value="FOLYLPOLYGLUTAMATE SYNTHASE-RELATED"/>
    <property type="match status" value="1"/>
</dbReference>
<protein>
    <submittedName>
        <fullName evidence="4">Folylpolyglutamate synthase</fullName>
    </submittedName>
</protein>
<proteinExistence type="predicted"/>
<gene>
    <name evidence="4" type="primary">FPGS2_2</name>
    <name evidence="4" type="ORF">CK203_078238</name>
</gene>